<feature type="domain" description="N-acetyltransferase" evidence="2">
    <location>
        <begin position="11"/>
        <end position="172"/>
    </location>
</feature>
<evidence type="ECO:0000313" key="3">
    <source>
        <dbReference type="EMBL" id="MFG3191131.1"/>
    </source>
</evidence>
<dbReference type="PANTHER" id="PTHR13947">
    <property type="entry name" value="GNAT FAMILY N-ACETYLTRANSFERASE"/>
    <property type="match status" value="1"/>
</dbReference>
<evidence type="ECO:0000313" key="4">
    <source>
        <dbReference type="Proteomes" id="UP001604282"/>
    </source>
</evidence>
<dbReference type="SUPFAM" id="SSF55729">
    <property type="entry name" value="Acyl-CoA N-acyltransferases (Nat)"/>
    <property type="match status" value="1"/>
</dbReference>
<dbReference type="InterPro" id="IPR000182">
    <property type="entry name" value="GNAT_dom"/>
</dbReference>
<dbReference type="Pfam" id="PF00583">
    <property type="entry name" value="Acetyltransf_1"/>
    <property type="match status" value="1"/>
</dbReference>
<organism evidence="3 4">
    <name type="scientific">Streptomyces omiyaensis</name>
    <dbReference type="NCBI Taxonomy" id="68247"/>
    <lineage>
        <taxon>Bacteria</taxon>
        <taxon>Bacillati</taxon>
        <taxon>Actinomycetota</taxon>
        <taxon>Actinomycetes</taxon>
        <taxon>Kitasatosporales</taxon>
        <taxon>Streptomycetaceae</taxon>
        <taxon>Streptomyces</taxon>
    </lineage>
</organism>
<accession>A0ABW7BYB8</accession>
<gene>
    <name evidence="3" type="ORF">ACGFYS_19590</name>
</gene>
<dbReference type="EC" id="2.3.-.-" evidence="3"/>
<dbReference type="GO" id="GO:0016746">
    <property type="term" value="F:acyltransferase activity"/>
    <property type="evidence" value="ECO:0007669"/>
    <property type="project" value="UniProtKB-KW"/>
</dbReference>
<proteinExistence type="predicted"/>
<keyword evidence="1 3" id="KW-0808">Transferase</keyword>
<sequence length="176" mass="18920">MSDGAGDRRRVVVRRADRPGDLGWVVMVHGEVYARQFGWNTDFEALVAQVVAGYAAGHDPAREAAWIAEVDGARAGCVLLVDGGGEGLAKLRVLVVTPAARGLGLGTRLVGDALAFAREAGYRRVTLWTTGNLTSARRIYEHFGFALADEEPVHRFGHDLVGQNWTLALDADPAAR</sequence>
<dbReference type="InterPro" id="IPR050769">
    <property type="entry name" value="NAT_camello-type"/>
</dbReference>
<dbReference type="Gene3D" id="3.40.630.30">
    <property type="match status" value="1"/>
</dbReference>
<dbReference type="InterPro" id="IPR016181">
    <property type="entry name" value="Acyl_CoA_acyltransferase"/>
</dbReference>
<comment type="caution">
    <text evidence="3">The sequence shown here is derived from an EMBL/GenBank/DDBJ whole genome shotgun (WGS) entry which is preliminary data.</text>
</comment>
<reference evidence="3 4" key="1">
    <citation type="submission" date="2024-10" db="EMBL/GenBank/DDBJ databases">
        <title>The Natural Products Discovery Center: Release of the First 8490 Sequenced Strains for Exploring Actinobacteria Biosynthetic Diversity.</title>
        <authorList>
            <person name="Kalkreuter E."/>
            <person name="Kautsar S.A."/>
            <person name="Yang D."/>
            <person name="Bader C.D."/>
            <person name="Teijaro C.N."/>
            <person name="Fluegel L."/>
            <person name="Davis C.M."/>
            <person name="Simpson J.R."/>
            <person name="Lauterbach L."/>
            <person name="Steele A.D."/>
            <person name="Gui C."/>
            <person name="Meng S."/>
            <person name="Li G."/>
            <person name="Viehrig K."/>
            <person name="Ye F."/>
            <person name="Su P."/>
            <person name="Kiefer A.F."/>
            <person name="Nichols A."/>
            <person name="Cepeda A.J."/>
            <person name="Yan W."/>
            <person name="Fan B."/>
            <person name="Jiang Y."/>
            <person name="Adhikari A."/>
            <person name="Zheng C.-J."/>
            <person name="Schuster L."/>
            <person name="Cowan T.M."/>
            <person name="Smanski M.J."/>
            <person name="Chevrette M.G."/>
            <person name="De Carvalho L.P.S."/>
            <person name="Shen B."/>
        </authorList>
    </citation>
    <scope>NUCLEOTIDE SEQUENCE [LARGE SCALE GENOMIC DNA]</scope>
    <source>
        <strain evidence="3 4">NPDC048229</strain>
    </source>
</reference>
<protein>
    <submittedName>
        <fullName evidence="3">GNAT family N-acetyltransferase</fullName>
        <ecNumber evidence="3">2.3.-.-</ecNumber>
    </submittedName>
</protein>
<dbReference type="CDD" id="cd04301">
    <property type="entry name" value="NAT_SF"/>
    <property type="match status" value="1"/>
</dbReference>
<dbReference type="Proteomes" id="UP001604282">
    <property type="component" value="Unassembled WGS sequence"/>
</dbReference>
<keyword evidence="4" id="KW-1185">Reference proteome</keyword>
<dbReference type="EMBL" id="JBICZW010000011">
    <property type="protein sequence ID" value="MFG3191131.1"/>
    <property type="molecule type" value="Genomic_DNA"/>
</dbReference>
<evidence type="ECO:0000259" key="2">
    <source>
        <dbReference type="PROSITE" id="PS51186"/>
    </source>
</evidence>
<dbReference type="RefSeq" id="WP_392883134.1">
    <property type="nucleotide sequence ID" value="NZ_JBICZW010000011.1"/>
</dbReference>
<dbReference type="PANTHER" id="PTHR13947:SF37">
    <property type="entry name" value="LD18367P"/>
    <property type="match status" value="1"/>
</dbReference>
<dbReference type="PROSITE" id="PS51186">
    <property type="entry name" value="GNAT"/>
    <property type="match status" value="1"/>
</dbReference>
<evidence type="ECO:0000256" key="1">
    <source>
        <dbReference type="ARBA" id="ARBA00022679"/>
    </source>
</evidence>
<keyword evidence="3" id="KW-0012">Acyltransferase</keyword>
<name>A0ABW7BYB8_9ACTN</name>